<sequence length="154" mass="17690">MAKNKSKGNQNMDENGTILANPPKAIGNVELFQRLNYLYQLSTWNTMLYGKNDAMSRSYIKNLDFISKKTKCGLLPSIKRTICKKCKRVLIPKKTCTYSVSSKLSKRKKHDKEKIRKNEDFIVTCVCGEVKTFRVGLNRSHATFYEKEGTLINL</sequence>
<keyword evidence="1" id="KW-0819">tRNA processing</keyword>
<dbReference type="AlphaFoldDB" id="H2AWR7"/>
<dbReference type="EMBL" id="HE650826">
    <property type="protein sequence ID" value="CCF58817.1"/>
    <property type="molecule type" value="Genomic_DNA"/>
</dbReference>
<evidence type="ECO:0000313" key="6">
    <source>
        <dbReference type="Proteomes" id="UP000005220"/>
    </source>
</evidence>
<comment type="similarity">
    <text evidence="4">Belongs to the eukaryotic/archaeal RNase P protein component 4 family.</text>
</comment>
<keyword evidence="6" id="KW-1185">Reference proteome</keyword>
<dbReference type="GeneID" id="13884285"/>
<dbReference type="GO" id="GO:0001682">
    <property type="term" value="P:tRNA 5'-leader removal"/>
    <property type="evidence" value="ECO:0007669"/>
    <property type="project" value="EnsemblFungi"/>
</dbReference>
<keyword evidence="3" id="KW-0862">Zinc</keyword>
<reference evidence="5 6" key="1">
    <citation type="journal article" date="2011" name="Proc. Natl. Acad. Sci. U.S.A.">
        <title>Evolutionary erosion of yeast sex chromosomes by mating-type switching accidents.</title>
        <authorList>
            <person name="Gordon J.L."/>
            <person name="Armisen D."/>
            <person name="Proux-Wera E."/>
            <person name="Oheigeartaigh S.S."/>
            <person name="Byrne K.P."/>
            <person name="Wolfe K.H."/>
        </authorList>
    </citation>
    <scope>NUCLEOTIDE SEQUENCE [LARGE SCALE GENOMIC DNA]</scope>
    <source>
        <strain evidence="6">ATCC 22294 / BCRC 22015 / CBS 2517 / CECT 1963 / NBRC 1671 / NRRL Y-8276</strain>
    </source>
</reference>
<dbReference type="Gene3D" id="6.20.50.20">
    <property type="match status" value="1"/>
</dbReference>
<protein>
    <submittedName>
        <fullName evidence="5">Uncharacterized protein</fullName>
    </submittedName>
</protein>
<evidence type="ECO:0000313" key="5">
    <source>
        <dbReference type="EMBL" id="CCF58817.1"/>
    </source>
</evidence>
<proteinExistence type="inferred from homology"/>
<evidence type="ECO:0000256" key="2">
    <source>
        <dbReference type="ARBA" id="ARBA00022723"/>
    </source>
</evidence>
<dbReference type="PANTHER" id="PTHR14742:SF0">
    <property type="entry name" value="RIBONUCLEASE P PROTEIN SUBUNIT P21"/>
    <property type="match status" value="1"/>
</dbReference>
<name>H2AWR7_KAZAF</name>
<dbReference type="HOGENOM" id="CLU_079140_4_1_1"/>
<dbReference type="Proteomes" id="UP000005220">
    <property type="component" value="Chromosome 6"/>
</dbReference>
<dbReference type="STRING" id="1071382.H2AWR7"/>
<dbReference type="FunCoup" id="H2AWR7">
    <property type="interactions" value="35"/>
</dbReference>
<dbReference type="OrthoDB" id="128536at2759"/>
<dbReference type="GO" id="GO:0034965">
    <property type="term" value="P:intronic box C/D snoRNA processing"/>
    <property type="evidence" value="ECO:0007669"/>
    <property type="project" value="EnsemblFungi"/>
</dbReference>
<accession>H2AWR7</accession>
<evidence type="ECO:0000256" key="4">
    <source>
        <dbReference type="ARBA" id="ARBA00038402"/>
    </source>
</evidence>
<evidence type="ECO:0000256" key="1">
    <source>
        <dbReference type="ARBA" id="ARBA00022694"/>
    </source>
</evidence>
<dbReference type="RefSeq" id="XP_003957952.1">
    <property type="nucleotide sequence ID" value="XM_003957903.1"/>
</dbReference>
<keyword evidence="2" id="KW-0479">Metal-binding</keyword>
<dbReference type="Pfam" id="PF04032">
    <property type="entry name" value="Rpr2"/>
    <property type="match status" value="1"/>
</dbReference>
<gene>
    <name evidence="5" type="primary">KAFR0F02200</name>
    <name evidence="5" type="ORF">KAFR_0F02200</name>
</gene>
<dbReference type="PANTHER" id="PTHR14742">
    <property type="entry name" value="RIBONUCLEASE P SUBUNIT P21"/>
    <property type="match status" value="1"/>
</dbReference>
<dbReference type="GO" id="GO:0004526">
    <property type="term" value="F:ribonuclease P activity"/>
    <property type="evidence" value="ECO:0007669"/>
    <property type="project" value="EnsemblFungi"/>
</dbReference>
<dbReference type="KEGG" id="kaf:KAFR_0F02200"/>
<dbReference type="eggNOG" id="KOG4394">
    <property type="taxonomic scope" value="Eukaryota"/>
</dbReference>
<dbReference type="GO" id="GO:0046872">
    <property type="term" value="F:metal ion binding"/>
    <property type="evidence" value="ECO:0007669"/>
    <property type="project" value="UniProtKB-KW"/>
</dbReference>
<dbReference type="InParanoid" id="H2AWR7"/>
<dbReference type="GO" id="GO:0005655">
    <property type="term" value="C:nucleolar ribonuclease P complex"/>
    <property type="evidence" value="ECO:0007669"/>
    <property type="project" value="EnsemblFungi"/>
</dbReference>
<dbReference type="InterPro" id="IPR007175">
    <property type="entry name" value="Rpr2/Snm1/Rpp21"/>
</dbReference>
<organism evidence="5 6">
    <name type="scientific">Kazachstania africana (strain ATCC 22294 / BCRC 22015 / CBS 2517 / CECT 1963 / NBRC 1671 / NRRL Y-8276)</name>
    <name type="common">Yeast</name>
    <name type="synonym">Kluyveromyces africanus</name>
    <dbReference type="NCBI Taxonomy" id="1071382"/>
    <lineage>
        <taxon>Eukaryota</taxon>
        <taxon>Fungi</taxon>
        <taxon>Dikarya</taxon>
        <taxon>Ascomycota</taxon>
        <taxon>Saccharomycotina</taxon>
        <taxon>Saccharomycetes</taxon>
        <taxon>Saccharomycetales</taxon>
        <taxon>Saccharomycetaceae</taxon>
        <taxon>Kazachstania</taxon>
    </lineage>
</organism>
<evidence type="ECO:0000256" key="3">
    <source>
        <dbReference type="ARBA" id="ARBA00022833"/>
    </source>
</evidence>